<keyword evidence="2" id="KW-1185">Reference proteome</keyword>
<evidence type="ECO:0000313" key="1">
    <source>
        <dbReference type="EMBL" id="WSD19942.1"/>
    </source>
</evidence>
<protein>
    <submittedName>
        <fullName evidence="1">Uncharacterized protein</fullName>
    </submittedName>
</protein>
<name>A0ABZ1HMW4_STRPH</name>
<evidence type="ECO:0000313" key="2">
    <source>
        <dbReference type="Proteomes" id="UP001340816"/>
    </source>
</evidence>
<sequence length="380" mass="42264">MDERSVFEYKIGLLAPSRVGKSTLIASLLTEGQQQLAQDSSVHLLTADRPTKNRLGATYNLVSGALKARMFEPGVVPSTSDPSWFRLLLEARGQDLQIRFDMLDYPGAWLEGAGEGTEDEQKWNECEAFLADSSVLIVPIDSVLLMDSGDENAHLLASHLSVFQINQAVLRWAKNRRELSGEPAMIVFCPVKCETYLSDSGSLQDHAGALRDKVVDQFSDVLKTVRDAAPHAAVRYLPIDTFGCVELVSARWIRAQGSPGGKMLMPKYRVRPPGRIVRKGLDDLLTLLCRQLIDTARAQSERATASRQTAALHSRGYAELREGFFRDLWLNFNGERDRRRHAAASDERLFAMSQQTTQSLFDVLTALAGRESGPRLHHLS</sequence>
<gene>
    <name evidence="1" type="ORF">OHB35_45665</name>
</gene>
<accession>A0ABZ1HMW4</accession>
<dbReference type="RefSeq" id="WP_326761833.1">
    <property type="nucleotide sequence ID" value="NZ_CP109135.1"/>
</dbReference>
<organism evidence="1 2">
    <name type="scientific">Streptomyces phaeochromogenes</name>
    <dbReference type="NCBI Taxonomy" id="1923"/>
    <lineage>
        <taxon>Bacteria</taxon>
        <taxon>Bacillati</taxon>
        <taxon>Actinomycetota</taxon>
        <taxon>Actinomycetes</taxon>
        <taxon>Kitasatosporales</taxon>
        <taxon>Streptomycetaceae</taxon>
        <taxon>Streptomyces</taxon>
        <taxon>Streptomyces phaeochromogenes group</taxon>
    </lineage>
</organism>
<reference evidence="1 2" key="1">
    <citation type="submission" date="2022-10" db="EMBL/GenBank/DDBJ databases">
        <title>The complete genomes of actinobacterial strains from the NBC collection.</title>
        <authorList>
            <person name="Joergensen T.S."/>
            <person name="Alvarez Arevalo M."/>
            <person name="Sterndorff E.B."/>
            <person name="Faurdal D."/>
            <person name="Vuksanovic O."/>
            <person name="Mourched A.-S."/>
            <person name="Charusanti P."/>
            <person name="Shaw S."/>
            <person name="Blin K."/>
            <person name="Weber T."/>
        </authorList>
    </citation>
    <scope>NUCLEOTIDE SEQUENCE [LARGE SCALE GENOMIC DNA]</scope>
    <source>
        <strain evidence="1 2">NBC 01752</strain>
    </source>
</reference>
<dbReference type="EMBL" id="CP109135">
    <property type="protein sequence ID" value="WSD19942.1"/>
    <property type="molecule type" value="Genomic_DNA"/>
</dbReference>
<proteinExistence type="predicted"/>
<dbReference type="Proteomes" id="UP001340816">
    <property type="component" value="Chromosome"/>
</dbReference>